<dbReference type="AlphaFoldDB" id="A0A6B3LL43"/>
<dbReference type="Pfam" id="PF11964">
    <property type="entry name" value="SpoIIAA-like"/>
    <property type="match status" value="1"/>
</dbReference>
<name>A0A6B3LL43_9BACT</name>
<organism evidence="1 2">
    <name type="scientific">Pontibacter burrus</name>
    <dbReference type="NCBI Taxonomy" id="2704466"/>
    <lineage>
        <taxon>Bacteria</taxon>
        <taxon>Pseudomonadati</taxon>
        <taxon>Bacteroidota</taxon>
        <taxon>Cytophagia</taxon>
        <taxon>Cytophagales</taxon>
        <taxon>Hymenobacteraceae</taxon>
        <taxon>Pontibacter</taxon>
    </lineage>
</organism>
<sequence>MGNPADYLEYRLDSKKQLLYCRWTRDVNQAEYKAGLQFIYKKLVEHDTRLWLQDSTVLQPRTVAELKWVVEEFSFMLTSTSIKYVAVVTPHSRTHYAELRMIREKAYRIFGKQVLMEVFDTVEEALSWLLPNLQHYRLQDLMTPGS</sequence>
<dbReference type="Proteomes" id="UP000474777">
    <property type="component" value="Unassembled WGS sequence"/>
</dbReference>
<keyword evidence="2" id="KW-1185">Reference proteome</keyword>
<accession>A0A6B3LL43</accession>
<evidence type="ECO:0000313" key="1">
    <source>
        <dbReference type="EMBL" id="NEM97652.1"/>
    </source>
</evidence>
<evidence type="ECO:0000313" key="2">
    <source>
        <dbReference type="Proteomes" id="UP000474777"/>
    </source>
</evidence>
<dbReference type="EMBL" id="JAAGWD010000003">
    <property type="protein sequence ID" value="NEM97652.1"/>
    <property type="molecule type" value="Genomic_DNA"/>
</dbReference>
<protein>
    <recommendedName>
        <fullName evidence="3">STAS/SEC14 domain-containing protein</fullName>
    </recommendedName>
</protein>
<gene>
    <name evidence="1" type="ORF">GXP69_08095</name>
</gene>
<comment type="caution">
    <text evidence="1">The sequence shown here is derived from an EMBL/GenBank/DDBJ whole genome shotgun (WGS) entry which is preliminary data.</text>
</comment>
<evidence type="ECO:0008006" key="3">
    <source>
        <dbReference type="Google" id="ProtNLM"/>
    </source>
</evidence>
<dbReference type="RefSeq" id="WP_163914235.1">
    <property type="nucleotide sequence ID" value="NZ_JAAGWD010000003.1"/>
</dbReference>
<reference evidence="1 2" key="1">
    <citation type="submission" date="2020-02" db="EMBL/GenBank/DDBJ databases">
        <authorList>
            <person name="Kim M.K."/>
        </authorList>
    </citation>
    <scope>NUCLEOTIDE SEQUENCE [LARGE SCALE GENOMIC DNA]</scope>
    <source>
        <strain evidence="1 2">BT327</strain>
    </source>
</reference>
<proteinExistence type="predicted"/>
<dbReference type="InterPro" id="IPR021866">
    <property type="entry name" value="SpoIIAA-like"/>
</dbReference>